<reference evidence="2 3" key="1">
    <citation type="submission" date="2018-11" db="EMBL/GenBank/DDBJ databases">
        <title>Sequencing the genomes of 1000 actinobacteria strains.</title>
        <authorList>
            <person name="Klenk H.-P."/>
        </authorList>
    </citation>
    <scope>NUCLEOTIDE SEQUENCE [LARGE SCALE GENOMIC DNA]</scope>
    <source>
        <strain evidence="2 3">DSM 14418</strain>
    </source>
</reference>
<dbReference type="Pfam" id="PF13466">
    <property type="entry name" value="STAS_2"/>
    <property type="match status" value="1"/>
</dbReference>
<protein>
    <submittedName>
        <fullName evidence="2">Anti-anti-sigma regulatory factor</fullName>
    </submittedName>
</protein>
<organism evidence="2 3">
    <name type="scientific">Georgenia muralis</name>
    <dbReference type="NCBI Taxonomy" id="154117"/>
    <lineage>
        <taxon>Bacteria</taxon>
        <taxon>Bacillati</taxon>
        <taxon>Actinomycetota</taxon>
        <taxon>Actinomycetes</taxon>
        <taxon>Micrococcales</taxon>
        <taxon>Bogoriellaceae</taxon>
        <taxon>Georgenia</taxon>
    </lineage>
</organism>
<dbReference type="InterPro" id="IPR058548">
    <property type="entry name" value="MlaB-like_STAS"/>
</dbReference>
<dbReference type="InterPro" id="IPR036513">
    <property type="entry name" value="STAS_dom_sf"/>
</dbReference>
<proteinExistence type="predicted"/>
<dbReference type="CDD" id="cd07043">
    <property type="entry name" value="STAS_anti-anti-sigma_factors"/>
    <property type="match status" value="1"/>
</dbReference>
<dbReference type="AlphaFoldDB" id="A0A3N4Z4J1"/>
<dbReference type="EMBL" id="RKRA01000001">
    <property type="protein sequence ID" value="RPF26804.1"/>
    <property type="molecule type" value="Genomic_DNA"/>
</dbReference>
<gene>
    <name evidence="2" type="ORF">EDD32_1261</name>
</gene>
<sequence>MASTAPRMSPEGDGSASVLLLPGRTRLVLAGEVDTSLGEELTRSVAEVEDAGLPVEVDVRHVTFMDSSVVSALAGLAFRYPHRLVFIKPPDVVRFLLEVTNLGEMVDIVDDVPSDDVLSDTGQQPLSH</sequence>
<feature type="domain" description="STAS" evidence="1">
    <location>
        <begin position="14"/>
        <end position="106"/>
    </location>
</feature>
<dbReference type="RefSeq" id="WP_246006008.1">
    <property type="nucleotide sequence ID" value="NZ_RKRA01000001.1"/>
</dbReference>
<dbReference type="Gene3D" id="3.30.750.24">
    <property type="entry name" value="STAS domain"/>
    <property type="match status" value="1"/>
</dbReference>
<dbReference type="InterPro" id="IPR002645">
    <property type="entry name" value="STAS_dom"/>
</dbReference>
<evidence type="ECO:0000313" key="2">
    <source>
        <dbReference type="EMBL" id="RPF26804.1"/>
    </source>
</evidence>
<evidence type="ECO:0000313" key="3">
    <source>
        <dbReference type="Proteomes" id="UP000280726"/>
    </source>
</evidence>
<dbReference type="PROSITE" id="PS50801">
    <property type="entry name" value="STAS"/>
    <property type="match status" value="1"/>
</dbReference>
<keyword evidence="3" id="KW-1185">Reference proteome</keyword>
<evidence type="ECO:0000259" key="1">
    <source>
        <dbReference type="PROSITE" id="PS50801"/>
    </source>
</evidence>
<name>A0A3N4Z4J1_9MICO</name>
<dbReference type="Proteomes" id="UP000280726">
    <property type="component" value="Unassembled WGS sequence"/>
</dbReference>
<dbReference type="SUPFAM" id="SSF52091">
    <property type="entry name" value="SpoIIaa-like"/>
    <property type="match status" value="1"/>
</dbReference>
<comment type="caution">
    <text evidence="2">The sequence shown here is derived from an EMBL/GenBank/DDBJ whole genome shotgun (WGS) entry which is preliminary data.</text>
</comment>
<accession>A0A3N4Z4J1</accession>